<keyword evidence="2" id="KW-1133">Transmembrane helix</keyword>
<feature type="transmembrane region" description="Helical" evidence="2">
    <location>
        <begin position="286"/>
        <end position="306"/>
    </location>
</feature>
<feature type="transmembrane region" description="Helical" evidence="2">
    <location>
        <begin position="318"/>
        <end position="334"/>
    </location>
</feature>
<sequence>MARERRSAPAAAPPTPPSAPPTAHAALAAAKRWPDALGARFSCKHICPRADKTSHLPTHRLHEGYLFVTVDQSASIVALLVVFALGLFGARRVRALIAARRNARRAAPPRGADGHLESQEHARLHATDEPASDAREYEHVGAIKAGAAAAAANPEAAPRTPLHAIDHAKFFLNVAILTNHCFNRMHHAHNFSPWSLAYYCWSESFVMPTFALVSGFLTKGEFTPERAQRHVATVWAPFVVMHVLSDSTGRLRAAVERAYEHGSTLGEFVLSCRWPFPNMVGAMPSVAWYLQCWIVWKLLLPSLAVFGRAGGAAGKARMLAVAVAISWMGGYWAVPQGAFHMDSTISLLALFVLGHVLPHSLLARVTSRVRCMAACVHVAYAIAIVALAYGTFVPCTEPSTGEPLTASSLVVWAITLSRRSYFQPLSGALERACGERHDSCGREYYLFWTQRAVQQLLAALLGGTFILAMPNWQTCWSRHGRHSLYAYLMQTSLFLPFVPHADMLLLAWLDAIGVHVPGCASALNMPKMAVYSLGATFAMTSETCRSLTCAIFEPTYLNWLWGLPYRRLPHGRSLLFFLVAAAARGAVSEA</sequence>
<evidence type="ECO:0000313" key="3">
    <source>
        <dbReference type="EMBL" id="KAG8466335.1"/>
    </source>
</evidence>
<feature type="compositionally biased region" description="Basic and acidic residues" evidence="1">
    <location>
        <begin position="112"/>
        <end position="131"/>
    </location>
</feature>
<keyword evidence="2" id="KW-0472">Membrane</keyword>
<evidence type="ECO:0000256" key="1">
    <source>
        <dbReference type="SAM" id="MobiDB-lite"/>
    </source>
</evidence>
<organism evidence="3 4">
    <name type="scientific">Diacronema lutheri</name>
    <name type="common">Unicellular marine alga</name>
    <name type="synonym">Monochrysis lutheri</name>
    <dbReference type="NCBI Taxonomy" id="2081491"/>
    <lineage>
        <taxon>Eukaryota</taxon>
        <taxon>Haptista</taxon>
        <taxon>Haptophyta</taxon>
        <taxon>Pavlovophyceae</taxon>
        <taxon>Pavlovales</taxon>
        <taxon>Pavlovaceae</taxon>
        <taxon>Diacronema</taxon>
    </lineage>
</organism>
<name>A0A8J5XR18_DIALT</name>
<dbReference type="PANTHER" id="PTHR37312">
    <property type="entry name" value="MEMBRANE-BOUND ACYLTRANSFERASE YKRP-RELATED"/>
    <property type="match status" value="1"/>
</dbReference>
<feature type="compositionally biased region" description="Pro residues" evidence="1">
    <location>
        <begin position="11"/>
        <end position="20"/>
    </location>
</feature>
<keyword evidence="2" id="KW-0812">Transmembrane</keyword>
<dbReference type="Proteomes" id="UP000751190">
    <property type="component" value="Unassembled WGS sequence"/>
</dbReference>
<keyword evidence="4" id="KW-1185">Reference proteome</keyword>
<dbReference type="InterPro" id="IPR052734">
    <property type="entry name" value="Nod_factor_acetyltransferase"/>
</dbReference>
<feature type="transmembrane region" description="Helical" evidence="2">
    <location>
        <begin position="340"/>
        <end position="357"/>
    </location>
</feature>
<feature type="region of interest" description="Disordered" evidence="1">
    <location>
        <begin position="1"/>
        <end position="22"/>
    </location>
</feature>
<comment type="caution">
    <text evidence="3">The sequence shown here is derived from an EMBL/GenBank/DDBJ whole genome shotgun (WGS) entry which is preliminary data.</text>
</comment>
<accession>A0A8J5XR18</accession>
<protein>
    <recommendedName>
        <fullName evidence="5">Acyltransferase 3 domain-containing protein</fullName>
    </recommendedName>
</protein>
<gene>
    <name evidence="3" type="ORF">KFE25_002091</name>
</gene>
<feature type="transmembrane region" description="Helical" evidence="2">
    <location>
        <begin position="369"/>
        <end position="389"/>
    </location>
</feature>
<dbReference type="PANTHER" id="PTHR37312:SF1">
    <property type="entry name" value="MEMBRANE-BOUND ACYLTRANSFERASE YKRP-RELATED"/>
    <property type="match status" value="1"/>
</dbReference>
<proteinExistence type="predicted"/>
<feature type="compositionally biased region" description="Low complexity" evidence="1">
    <location>
        <begin position="102"/>
        <end position="111"/>
    </location>
</feature>
<feature type="region of interest" description="Disordered" evidence="1">
    <location>
        <begin position="102"/>
        <end position="131"/>
    </location>
</feature>
<feature type="transmembrane region" description="Helical" evidence="2">
    <location>
        <begin position="196"/>
        <end position="217"/>
    </location>
</feature>
<dbReference type="AlphaFoldDB" id="A0A8J5XR18"/>
<evidence type="ECO:0000256" key="2">
    <source>
        <dbReference type="SAM" id="Phobius"/>
    </source>
</evidence>
<reference evidence="3" key="1">
    <citation type="submission" date="2021-05" db="EMBL/GenBank/DDBJ databases">
        <title>The genome of the haptophyte Pavlova lutheri (Diacronema luteri, Pavlovales) - a model for lipid biosynthesis in eukaryotic algae.</title>
        <authorList>
            <person name="Hulatt C.J."/>
            <person name="Posewitz M.C."/>
        </authorList>
    </citation>
    <scope>NUCLEOTIDE SEQUENCE</scope>
    <source>
        <strain evidence="3">NIVA-4/92</strain>
    </source>
</reference>
<evidence type="ECO:0008006" key="5">
    <source>
        <dbReference type="Google" id="ProtNLM"/>
    </source>
</evidence>
<evidence type="ECO:0000313" key="4">
    <source>
        <dbReference type="Proteomes" id="UP000751190"/>
    </source>
</evidence>
<dbReference type="EMBL" id="JAGTXO010000008">
    <property type="protein sequence ID" value="KAG8466335.1"/>
    <property type="molecule type" value="Genomic_DNA"/>
</dbReference>
<feature type="transmembrane region" description="Helical" evidence="2">
    <location>
        <begin position="65"/>
        <end position="90"/>
    </location>
</feature>